<dbReference type="Proteomes" id="UP000029964">
    <property type="component" value="Unassembled WGS sequence"/>
</dbReference>
<dbReference type="PANTHER" id="PTHR37540:SF9">
    <property type="entry name" value="ZN(2)-C6 FUNGAL-TYPE DOMAIN-CONTAINING PROTEIN"/>
    <property type="match status" value="1"/>
</dbReference>
<evidence type="ECO:0000313" key="3">
    <source>
        <dbReference type="EMBL" id="KFH44485.1"/>
    </source>
</evidence>
<name>A0A086T553_HAPC1</name>
<feature type="region of interest" description="Disordered" evidence="2">
    <location>
        <begin position="23"/>
        <end position="54"/>
    </location>
</feature>
<sequence length="487" mass="54189">MSTTVTFVDHSFLDRKARRSIRSHALKNGARLRALKRPPPRAATPDEDERTASHMDARQNSHDALPDLHSQPSSAFSTRPRFGPSMKPIVQVGGELASVSSPAAMTAQSRRIIRDFLCYCGDAAYAQGSYSKNRPDPNLSLWFQYMLIDEAFFHCFAALSEACMDYVTGKQNQSAEYRLHMVRAMRLINAKLSSTNAVTDTTMACVIALCLLSSVREQPLQTKIHFDGLCRMIELRGGMDKLANIPALIEKTRRIDIDLALQLGGATKLGGSAKTLDAIVPIFSSPAFEVRSPLINAVRNADPKVFAAAQDTMKVNRLFNSGVAAKKLGAHAFQDLITTTCYRLLEIRPIGASRRDMHPVANAVHLALISFMTTFLVQIGRQRRPRYELLARKFMKALDNPKFRATVDPATHLWLLVIAGVSVLNKDDRAWLQPRLSEATEQFGCTDWTFARRLLGKYPWIGDLHDQPASEIWAACFPSDMTNRAGL</sequence>
<keyword evidence="4" id="KW-1185">Reference proteome</keyword>
<dbReference type="STRING" id="857340.A0A086T553"/>
<reference evidence="4" key="1">
    <citation type="journal article" date="2014" name="Genome Announc.">
        <title>Genome sequence and annotation of Acremonium chrysogenum, producer of the beta-lactam antibiotic cephalosporin C.</title>
        <authorList>
            <person name="Terfehr D."/>
            <person name="Dahlmann T.A."/>
            <person name="Specht T."/>
            <person name="Zadra I."/>
            <person name="Kuernsteiner H."/>
            <person name="Kueck U."/>
        </authorList>
    </citation>
    <scope>NUCLEOTIDE SEQUENCE [LARGE SCALE GENOMIC DNA]</scope>
    <source>
        <strain evidence="4">ATCC 11550 / CBS 779.69 / DSM 880 / IAM 14645 / JCM 23072 / IMI 49137</strain>
    </source>
</reference>
<dbReference type="EMBL" id="JPKY01000047">
    <property type="protein sequence ID" value="KFH44485.1"/>
    <property type="molecule type" value="Genomic_DNA"/>
</dbReference>
<gene>
    <name evidence="3" type="ORF">ACRE_046750</name>
</gene>
<comment type="caution">
    <text evidence="3">The sequence shown here is derived from an EMBL/GenBank/DDBJ whole genome shotgun (WGS) entry which is preliminary data.</text>
</comment>
<keyword evidence="1" id="KW-0539">Nucleus</keyword>
<dbReference type="OrthoDB" id="4158087at2759"/>
<dbReference type="HOGENOM" id="CLU_023254_3_1_1"/>
<dbReference type="Pfam" id="PF11951">
    <property type="entry name" value="Fungal_trans_2"/>
    <property type="match status" value="1"/>
</dbReference>
<protein>
    <submittedName>
        <fullName evidence="3">Uncharacterized protein</fullName>
    </submittedName>
</protein>
<dbReference type="PANTHER" id="PTHR37540">
    <property type="entry name" value="TRANSCRIPTION FACTOR (ACR-2), PUTATIVE-RELATED-RELATED"/>
    <property type="match status" value="1"/>
</dbReference>
<dbReference type="InterPro" id="IPR021858">
    <property type="entry name" value="Fun_TF"/>
</dbReference>
<dbReference type="AlphaFoldDB" id="A0A086T553"/>
<proteinExistence type="predicted"/>
<accession>A0A086T553</accession>
<organism evidence="3 4">
    <name type="scientific">Hapsidospora chrysogenum (strain ATCC 11550 / CBS 779.69 / DSM 880 / IAM 14645 / JCM 23072 / IMI 49137)</name>
    <name type="common">Acremonium chrysogenum</name>
    <dbReference type="NCBI Taxonomy" id="857340"/>
    <lineage>
        <taxon>Eukaryota</taxon>
        <taxon>Fungi</taxon>
        <taxon>Dikarya</taxon>
        <taxon>Ascomycota</taxon>
        <taxon>Pezizomycotina</taxon>
        <taxon>Sordariomycetes</taxon>
        <taxon>Hypocreomycetidae</taxon>
        <taxon>Hypocreales</taxon>
        <taxon>Bionectriaceae</taxon>
        <taxon>Hapsidospora</taxon>
    </lineage>
</organism>
<evidence type="ECO:0000256" key="1">
    <source>
        <dbReference type="ARBA" id="ARBA00023242"/>
    </source>
</evidence>
<evidence type="ECO:0000313" key="4">
    <source>
        <dbReference type="Proteomes" id="UP000029964"/>
    </source>
</evidence>
<evidence type="ECO:0000256" key="2">
    <source>
        <dbReference type="SAM" id="MobiDB-lite"/>
    </source>
</evidence>